<keyword evidence="1" id="KW-0238">DNA-binding</keyword>
<dbReference type="Gene3D" id="3.40.50.1390">
    <property type="entry name" value="Resolvase, N-terminal catalytic domain"/>
    <property type="match status" value="1"/>
</dbReference>
<accession>A0AAE3QJ38</accession>
<dbReference type="SUPFAM" id="SSF53041">
    <property type="entry name" value="Resolvase-like"/>
    <property type="match status" value="1"/>
</dbReference>
<dbReference type="Pfam" id="PF07508">
    <property type="entry name" value="Recombinase"/>
    <property type="match status" value="1"/>
</dbReference>
<gene>
    <name evidence="4" type="ORF">MRS75_22700</name>
</gene>
<reference evidence="4" key="1">
    <citation type="submission" date="2022-03" db="EMBL/GenBank/DDBJ databases">
        <title>Fererhizobium litorale gen. nov., sp. nov., isolated from sandy sediments of the Sea of Japan seashore.</title>
        <authorList>
            <person name="Romanenko L."/>
            <person name="Kurilenko V."/>
            <person name="Otstavnykh N."/>
            <person name="Svetashev V."/>
            <person name="Tekutyeva L."/>
            <person name="Isaeva M."/>
            <person name="Mikhailov V."/>
        </authorList>
    </citation>
    <scope>NUCLEOTIDE SEQUENCE</scope>
    <source>
        <strain evidence="4">KMM 9576</strain>
    </source>
</reference>
<dbReference type="AlphaFoldDB" id="A0AAE3QJ38"/>
<feature type="domain" description="Recombinase" evidence="3">
    <location>
        <begin position="152"/>
        <end position="275"/>
    </location>
</feature>
<dbReference type="PROSITE" id="PS51737">
    <property type="entry name" value="RECOMBINASE_DNA_BIND"/>
    <property type="match status" value="1"/>
</dbReference>
<dbReference type="Proteomes" id="UP001161580">
    <property type="component" value="Unassembled WGS sequence"/>
</dbReference>
<dbReference type="GO" id="GO:0000150">
    <property type="term" value="F:DNA strand exchange activity"/>
    <property type="evidence" value="ECO:0007669"/>
    <property type="project" value="InterPro"/>
</dbReference>
<dbReference type="PANTHER" id="PTHR30461">
    <property type="entry name" value="DNA-INVERTASE FROM LAMBDOID PROPHAGE"/>
    <property type="match status" value="1"/>
</dbReference>
<protein>
    <submittedName>
        <fullName evidence="4">Recombinase family protein</fullName>
    </submittedName>
</protein>
<sequence length="278" mass="31382">MTKNVLFYARSSTTLQLGTCFETQLNYAKRFIRENGWSLEAVCRDEDIGEVVFTAQPGARKLLGYIEEEAIDVVLCHTLDRLCSRYAVAERLLHDLHAKGIEVWAADPGVRIKTNELTEHYSNDQSGVFGLGNPVAPMPDELYEAEQLAPLPYGYRYTGAINADRQYIFGFRKVDADAANAIQQIFQLYAEGMSPAKIAALLNTLGIAGPHGKPWRDTTIRGDRRQRDGILNDELYLGRSWVPGRDYFDFVPALQIVTQDLWHRVKQRQQMAARGVAK</sequence>
<dbReference type="Pfam" id="PF00239">
    <property type="entry name" value="Resolvase"/>
    <property type="match status" value="1"/>
</dbReference>
<dbReference type="InterPro" id="IPR006119">
    <property type="entry name" value="Resolv_N"/>
</dbReference>
<dbReference type="EMBL" id="JALDYZ010000019">
    <property type="protein sequence ID" value="MDI7924870.1"/>
    <property type="molecule type" value="Genomic_DNA"/>
</dbReference>
<dbReference type="GO" id="GO:0003677">
    <property type="term" value="F:DNA binding"/>
    <property type="evidence" value="ECO:0007669"/>
    <property type="project" value="UniProtKB-KW"/>
</dbReference>
<evidence type="ECO:0000313" key="4">
    <source>
        <dbReference type="EMBL" id="MDI7924870.1"/>
    </source>
</evidence>
<dbReference type="SMART" id="SM00857">
    <property type="entry name" value="Resolvase"/>
    <property type="match status" value="1"/>
</dbReference>
<dbReference type="CDD" id="cd00338">
    <property type="entry name" value="Ser_Recombinase"/>
    <property type="match status" value="1"/>
</dbReference>
<organism evidence="4 5">
    <name type="scientific">Ferirhizobium litorale</name>
    <dbReference type="NCBI Taxonomy" id="2927786"/>
    <lineage>
        <taxon>Bacteria</taxon>
        <taxon>Pseudomonadati</taxon>
        <taxon>Pseudomonadota</taxon>
        <taxon>Alphaproteobacteria</taxon>
        <taxon>Hyphomicrobiales</taxon>
        <taxon>Rhizobiaceae</taxon>
        <taxon>Ferirhizobium</taxon>
    </lineage>
</organism>
<evidence type="ECO:0000313" key="5">
    <source>
        <dbReference type="Proteomes" id="UP001161580"/>
    </source>
</evidence>
<keyword evidence="2" id="KW-0233">DNA recombination</keyword>
<dbReference type="InterPro" id="IPR036162">
    <property type="entry name" value="Resolvase-like_N_sf"/>
</dbReference>
<proteinExistence type="predicted"/>
<dbReference type="InterPro" id="IPR038109">
    <property type="entry name" value="DNA_bind_recomb_sf"/>
</dbReference>
<comment type="caution">
    <text evidence="4">The sequence shown here is derived from an EMBL/GenBank/DDBJ whole genome shotgun (WGS) entry which is preliminary data.</text>
</comment>
<evidence type="ECO:0000259" key="3">
    <source>
        <dbReference type="PROSITE" id="PS51737"/>
    </source>
</evidence>
<dbReference type="RefSeq" id="WP_311788923.1">
    <property type="nucleotide sequence ID" value="NZ_JALDYY010000021.1"/>
</dbReference>
<name>A0AAE3QJ38_9HYPH</name>
<evidence type="ECO:0000256" key="1">
    <source>
        <dbReference type="ARBA" id="ARBA00023125"/>
    </source>
</evidence>
<dbReference type="InterPro" id="IPR011109">
    <property type="entry name" value="DNA_bind_recombinase_dom"/>
</dbReference>
<dbReference type="PANTHER" id="PTHR30461:SF2">
    <property type="entry name" value="SERINE RECOMBINASE PINE-RELATED"/>
    <property type="match status" value="1"/>
</dbReference>
<dbReference type="Gene3D" id="3.90.1750.20">
    <property type="entry name" value="Putative Large Serine Recombinase, Chain B, Domain 2"/>
    <property type="match status" value="1"/>
</dbReference>
<evidence type="ECO:0000256" key="2">
    <source>
        <dbReference type="ARBA" id="ARBA00023172"/>
    </source>
</evidence>
<dbReference type="InterPro" id="IPR050639">
    <property type="entry name" value="SSR_resolvase"/>
</dbReference>
<keyword evidence="5" id="KW-1185">Reference proteome</keyword>